<sequence length="512" mass="59914">MKLADFVHSNKLKKREFNARLPALRAELLEAQNSLRKADFPVILLFAGVDGAGKSEVVNLLNEWMDPRWLINRAYGRPTDSDSETQRPAFRKYWHDVPPRGRIGLFLSAWYSKVLLGSVAQRVQPDDFQNHVQEIRRFERMHANDGALILKFWMHLDKRHQRKQLERLEANPATSWRVTHSDWAHWAMYNRFVQAGDQIIEATDTKLAPWRVIDGADHRYRSITIAEHLLEAIKNRLAESKTKSKPQTTSPQTSTTKSPVPAKPAPAKKEFKPSHVNWLSGVDLKQTLAKKDYRLRLAQSQGELNRLFRQAKQQRVSSMLAFEGWDAAGKGGSIRRILQALDPRNYQVVPTAAPTAEELAHHYLWRFWRHLPTGGDITIFDRSWYGRVLVERVEGFARPDEWQRAYKEINEFEQQLVESGIMVCKYWLHITKDEQLRRFEERQTTPHKRWKLTDEDWRNREKWDEYESAVNDMIQLTNTPQAPWVIVPANDKYTARIHVLDAVCDQLRNFLM</sequence>
<feature type="domain" description="Polyphosphate kinase-2-related" evidence="2">
    <location>
        <begin position="288"/>
        <end position="507"/>
    </location>
</feature>
<feature type="compositionally biased region" description="Low complexity" evidence="1">
    <location>
        <begin position="245"/>
        <end position="260"/>
    </location>
</feature>
<dbReference type="PANTHER" id="PTHR34383:SF3">
    <property type="entry name" value="POLYPHOSPHATE:AMP PHOSPHOTRANSFERASE"/>
    <property type="match status" value="1"/>
</dbReference>
<accession>A0A5B1C906</accession>
<dbReference type="AlphaFoldDB" id="A0A5B1C906"/>
<dbReference type="GO" id="GO:0043751">
    <property type="term" value="F:polyphosphate:AMP phosphotransferase activity"/>
    <property type="evidence" value="ECO:0007669"/>
    <property type="project" value="InterPro"/>
</dbReference>
<keyword evidence="3" id="KW-0418">Kinase</keyword>
<dbReference type="Proteomes" id="UP000322699">
    <property type="component" value="Unassembled WGS sequence"/>
</dbReference>
<dbReference type="InterPro" id="IPR022488">
    <property type="entry name" value="PPK2-related"/>
</dbReference>
<dbReference type="NCBIfam" id="TIGR03708">
    <property type="entry name" value="poly_P_AMP_trns"/>
    <property type="match status" value="1"/>
</dbReference>
<dbReference type="EMBL" id="VRLW01000001">
    <property type="protein sequence ID" value="KAA1257607.1"/>
    <property type="molecule type" value="Genomic_DNA"/>
</dbReference>
<dbReference type="GO" id="GO:0006797">
    <property type="term" value="P:polyphosphate metabolic process"/>
    <property type="evidence" value="ECO:0007669"/>
    <property type="project" value="InterPro"/>
</dbReference>
<protein>
    <submittedName>
        <fullName evidence="3">Thymidylate kinase</fullName>
    </submittedName>
</protein>
<feature type="region of interest" description="Disordered" evidence="1">
    <location>
        <begin position="237"/>
        <end position="271"/>
    </location>
</feature>
<keyword evidence="4" id="KW-1185">Reference proteome</keyword>
<evidence type="ECO:0000313" key="4">
    <source>
        <dbReference type="Proteomes" id="UP000322699"/>
    </source>
</evidence>
<dbReference type="SUPFAM" id="SSF52540">
    <property type="entry name" value="P-loop containing nucleoside triphosphate hydrolases"/>
    <property type="match status" value="2"/>
</dbReference>
<proteinExistence type="predicted"/>
<dbReference type="RefSeq" id="WP_068260022.1">
    <property type="nucleotide sequence ID" value="NZ_LWSK01000013.1"/>
</dbReference>
<organism evidence="3 4">
    <name type="scientific">Rubripirellula obstinata</name>
    <dbReference type="NCBI Taxonomy" id="406547"/>
    <lineage>
        <taxon>Bacteria</taxon>
        <taxon>Pseudomonadati</taxon>
        <taxon>Planctomycetota</taxon>
        <taxon>Planctomycetia</taxon>
        <taxon>Pirellulales</taxon>
        <taxon>Pirellulaceae</taxon>
        <taxon>Rubripirellula</taxon>
    </lineage>
</organism>
<dbReference type="InterPro" id="IPR027417">
    <property type="entry name" value="P-loop_NTPase"/>
</dbReference>
<dbReference type="InterPro" id="IPR022489">
    <property type="entry name" value="PolyP_AMP_Tfrase"/>
</dbReference>
<reference evidence="3 4" key="1">
    <citation type="submission" date="2019-08" db="EMBL/GenBank/DDBJ databases">
        <title>Deep-cultivation of Planctomycetes and their phenomic and genomic characterization uncovers novel biology.</title>
        <authorList>
            <person name="Wiegand S."/>
            <person name="Jogler M."/>
            <person name="Boedeker C."/>
            <person name="Pinto D."/>
            <person name="Vollmers J."/>
            <person name="Rivas-Marin E."/>
            <person name="Kohn T."/>
            <person name="Peeters S.H."/>
            <person name="Heuer A."/>
            <person name="Rast P."/>
            <person name="Oberbeckmann S."/>
            <person name="Bunk B."/>
            <person name="Jeske O."/>
            <person name="Meyerdierks A."/>
            <person name="Storesund J.E."/>
            <person name="Kallscheuer N."/>
            <person name="Luecker S."/>
            <person name="Lage O.M."/>
            <person name="Pohl T."/>
            <person name="Merkel B.J."/>
            <person name="Hornburger P."/>
            <person name="Mueller R.-W."/>
            <person name="Bruemmer F."/>
            <person name="Labrenz M."/>
            <person name="Spormann A.M."/>
            <person name="Op Den Camp H."/>
            <person name="Overmann J."/>
            <person name="Amann R."/>
            <person name="Jetten M.S.M."/>
            <person name="Mascher T."/>
            <person name="Medema M.H."/>
            <person name="Devos D.P."/>
            <person name="Kaster A.-K."/>
            <person name="Ovreas L."/>
            <person name="Rohde M."/>
            <person name="Galperin M.Y."/>
            <person name="Jogler C."/>
        </authorList>
    </citation>
    <scope>NUCLEOTIDE SEQUENCE [LARGE SCALE GENOMIC DNA]</scope>
    <source>
        <strain evidence="3 4">LF1</strain>
    </source>
</reference>
<comment type="caution">
    <text evidence="3">The sequence shown here is derived from an EMBL/GenBank/DDBJ whole genome shotgun (WGS) entry which is preliminary data.</text>
</comment>
<evidence type="ECO:0000313" key="3">
    <source>
        <dbReference type="EMBL" id="KAA1257607.1"/>
    </source>
</evidence>
<feature type="domain" description="Polyphosphate kinase-2-related" evidence="2">
    <location>
        <begin position="12"/>
        <end position="238"/>
    </location>
</feature>
<gene>
    <name evidence="3" type="ORF">LF1_00950</name>
</gene>
<dbReference type="Gene3D" id="3.40.50.300">
    <property type="entry name" value="P-loop containing nucleotide triphosphate hydrolases"/>
    <property type="match status" value="2"/>
</dbReference>
<dbReference type="OrthoDB" id="9775224at2"/>
<dbReference type="GO" id="GO:0016301">
    <property type="term" value="F:kinase activity"/>
    <property type="evidence" value="ECO:0007669"/>
    <property type="project" value="UniProtKB-KW"/>
</dbReference>
<dbReference type="PANTHER" id="PTHR34383">
    <property type="entry name" value="POLYPHOSPHATE:AMP PHOSPHOTRANSFERASE-RELATED"/>
    <property type="match status" value="1"/>
</dbReference>
<name>A0A5B1C906_9BACT</name>
<evidence type="ECO:0000259" key="2">
    <source>
        <dbReference type="Pfam" id="PF03976"/>
    </source>
</evidence>
<evidence type="ECO:0000256" key="1">
    <source>
        <dbReference type="SAM" id="MobiDB-lite"/>
    </source>
</evidence>
<dbReference type="Pfam" id="PF03976">
    <property type="entry name" value="PPK2"/>
    <property type="match status" value="2"/>
</dbReference>
<keyword evidence="3" id="KW-0808">Transferase</keyword>